<dbReference type="EMBL" id="CAMKVN010003162">
    <property type="protein sequence ID" value="CAI2183904.1"/>
    <property type="molecule type" value="Genomic_DNA"/>
</dbReference>
<protein>
    <submittedName>
        <fullName evidence="2">2333_t:CDS:1</fullName>
    </submittedName>
</protein>
<gene>
    <name evidence="2" type="ORF">FWILDA_LOCUS11312</name>
</gene>
<dbReference type="AlphaFoldDB" id="A0A9W4SX77"/>
<feature type="compositionally biased region" description="Polar residues" evidence="1">
    <location>
        <begin position="87"/>
        <end position="104"/>
    </location>
</feature>
<reference evidence="2" key="1">
    <citation type="submission" date="2022-08" db="EMBL/GenBank/DDBJ databases">
        <authorList>
            <person name="Kallberg Y."/>
            <person name="Tangrot J."/>
            <person name="Rosling A."/>
        </authorList>
    </citation>
    <scope>NUCLEOTIDE SEQUENCE</scope>
    <source>
        <strain evidence="2">Wild A</strain>
    </source>
</reference>
<dbReference type="OrthoDB" id="2382690at2759"/>
<organism evidence="2 3">
    <name type="scientific">Funneliformis geosporum</name>
    <dbReference type="NCBI Taxonomy" id="1117311"/>
    <lineage>
        <taxon>Eukaryota</taxon>
        <taxon>Fungi</taxon>
        <taxon>Fungi incertae sedis</taxon>
        <taxon>Mucoromycota</taxon>
        <taxon>Glomeromycotina</taxon>
        <taxon>Glomeromycetes</taxon>
        <taxon>Glomerales</taxon>
        <taxon>Glomeraceae</taxon>
        <taxon>Funneliformis</taxon>
    </lineage>
</organism>
<dbReference type="Proteomes" id="UP001153678">
    <property type="component" value="Unassembled WGS sequence"/>
</dbReference>
<keyword evidence="3" id="KW-1185">Reference proteome</keyword>
<name>A0A9W4SX77_9GLOM</name>
<evidence type="ECO:0000256" key="1">
    <source>
        <dbReference type="SAM" id="MobiDB-lite"/>
    </source>
</evidence>
<evidence type="ECO:0000313" key="3">
    <source>
        <dbReference type="Proteomes" id="UP001153678"/>
    </source>
</evidence>
<feature type="region of interest" description="Disordered" evidence="1">
    <location>
        <begin position="87"/>
        <end position="106"/>
    </location>
</feature>
<accession>A0A9W4SX77</accession>
<proteinExistence type="predicted"/>
<sequence length="219" mass="25143">MPNVQFLSPQRLQRRTNAETCTENLSSLLNDSDAMSSNQIYKDSKIQSSVIPTPIVPSSKRSKEQNDMIQRATESQFMVQHVPEQSRSSLFPHQQSTSSSSNEMEQVVPIHPKVKGSRMDFDHIVNESNESNANMNTDTDNPPLNYYENQIRQISLERQSQIDLVPTQYDYDDIKYIADQSMFNSDMSVPSYFSNMYDFAHQDDVINVGIDAEEFFTFT</sequence>
<evidence type="ECO:0000313" key="2">
    <source>
        <dbReference type="EMBL" id="CAI2183904.1"/>
    </source>
</evidence>
<comment type="caution">
    <text evidence="2">The sequence shown here is derived from an EMBL/GenBank/DDBJ whole genome shotgun (WGS) entry which is preliminary data.</text>
</comment>